<evidence type="ECO:0000313" key="3">
    <source>
        <dbReference type="EMBL" id="XBY44121.1"/>
    </source>
</evidence>
<dbReference type="InterPro" id="IPR036754">
    <property type="entry name" value="YbaK/aa-tRNA-synt-asso_dom_sf"/>
</dbReference>
<comment type="similarity">
    <text evidence="1">Belongs to the PRORSD1 family.</text>
</comment>
<dbReference type="FunFam" id="3.90.960.10:FF:000005">
    <property type="entry name" value="Putative prolyl-tRNA synthetase"/>
    <property type="match status" value="1"/>
</dbReference>
<feature type="domain" description="YbaK/aminoacyl-tRNA synthetase-associated" evidence="2">
    <location>
        <begin position="24"/>
        <end position="150"/>
    </location>
</feature>
<dbReference type="GO" id="GO:0002161">
    <property type="term" value="F:aminoacyl-tRNA deacylase activity"/>
    <property type="evidence" value="ECO:0007669"/>
    <property type="project" value="InterPro"/>
</dbReference>
<reference evidence="3" key="1">
    <citation type="submission" date="2024-06" db="EMBL/GenBank/DDBJ databases">
        <title>Methylostella associata gen. nov., sp. nov., a novel Ancalomicrobiaceae-affiliated facultatively methylotrophic bacteria that feed on methanotrophs of the genus Methylococcus.</title>
        <authorList>
            <person name="Saltykova V."/>
            <person name="Danilova O.V."/>
            <person name="Oshkin I.Y."/>
            <person name="Belova S.E."/>
            <person name="Pimenov N.V."/>
            <person name="Dedysh S.N."/>
        </authorList>
    </citation>
    <scope>NUCLEOTIDE SEQUENCE</scope>
    <source>
        <strain evidence="3">S20</strain>
    </source>
</reference>
<dbReference type="SUPFAM" id="SSF55826">
    <property type="entry name" value="YbaK/ProRS associated domain"/>
    <property type="match status" value="1"/>
</dbReference>
<dbReference type="InterPro" id="IPR040285">
    <property type="entry name" value="ProX/PRXD1"/>
</dbReference>
<dbReference type="KEGG" id="mflg:ABS361_19065"/>
<protein>
    <submittedName>
        <fullName evidence="3">YbaK/EbsC family protein</fullName>
    </submittedName>
</protein>
<name>A0AAU7X9M4_9HYPH</name>
<proteinExistence type="inferred from homology"/>
<dbReference type="RefSeq" id="WP_407049215.1">
    <property type="nucleotide sequence ID" value="NZ_CP158568.1"/>
</dbReference>
<dbReference type="InterPro" id="IPR007214">
    <property type="entry name" value="YbaK/aa-tRNA-synth-assoc-dom"/>
</dbReference>
<sequence length="177" mass="19077">MPFTRDDLFAKLAELGIETTTLEHEAFFTVAESRHAKDALAGGHTKNLFLKDKKDNVFLVTAEYDAAIDLKRIHEKIGASGRVTFGKPELLMELLGVIPGSVTSFGAINDTAGRVTVVLDAALMEHAVINAHPLVNTATTSIRREDLVRFLEAVGHPPKIVAVSDGKVSFDEAPAEG</sequence>
<dbReference type="Pfam" id="PF04073">
    <property type="entry name" value="tRNA_edit"/>
    <property type="match status" value="1"/>
</dbReference>
<gene>
    <name evidence="3" type="ORF">ABS361_19065</name>
</gene>
<dbReference type="EMBL" id="CP158568">
    <property type="protein sequence ID" value="XBY44121.1"/>
    <property type="molecule type" value="Genomic_DNA"/>
</dbReference>
<dbReference type="CDD" id="cd04335">
    <property type="entry name" value="PrdX_deacylase"/>
    <property type="match status" value="1"/>
</dbReference>
<dbReference type="AlphaFoldDB" id="A0AAU7X9M4"/>
<accession>A0AAU7X9M4</accession>
<dbReference type="PANTHER" id="PTHR31423">
    <property type="entry name" value="YBAK DOMAIN-CONTAINING PROTEIN"/>
    <property type="match status" value="1"/>
</dbReference>
<dbReference type="PANTHER" id="PTHR31423:SF3">
    <property type="entry name" value="PROLYL-TRNA SYNTHETASE ASSOCIATED DOMAIN-CONTAINING PROTEIN 1-RELATED"/>
    <property type="match status" value="1"/>
</dbReference>
<evidence type="ECO:0000259" key="2">
    <source>
        <dbReference type="Pfam" id="PF04073"/>
    </source>
</evidence>
<dbReference type="Gene3D" id="3.90.960.10">
    <property type="entry name" value="YbaK/aminoacyl-tRNA synthetase-associated domain"/>
    <property type="match status" value="1"/>
</dbReference>
<organism evidence="3">
    <name type="scientific">Methyloraptor flagellatus</name>
    <dbReference type="NCBI Taxonomy" id="3162530"/>
    <lineage>
        <taxon>Bacteria</taxon>
        <taxon>Pseudomonadati</taxon>
        <taxon>Pseudomonadota</taxon>
        <taxon>Alphaproteobacteria</taxon>
        <taxon>Hyphomicrobiales</taxon>
        <taxon>Ancalomicrobiaceae</taxon>
        <taxon>Methyloraptor</taxon>
    </lineage>
</organism>
<evidence type="ECO:0000256" key="1">
    <source>
        <dbReference type="ARBA" id="ARBA00010201"/>
    </source>
</evidence>